<accession>A0A5K7Z0M4</accession>
<keyword evidence="2" id="KW-1185">Reference proteome</keyword>
<dbReference type="RefSeq" id="WP_170302153.1">
    <property type="nucleotide sequence ID" value="NZ_AP021875.1"/>
</dbReference>
<dbReference type="AlphaFoldDB" id="A0A5K7Z0M4"/>
<gene>
    <name evidence="1" type="ORF">DSCW_12060</name>
</gene>
<sequence>MNSHSHRFIEEFDGFVGFGLNRESDSDTVIYYLQKFSDDDLMAVLRKRLTDEDRQAIFDLLSGLLRKHLSEPEYHRYFLKTDH</sequence>
<reference evidence="1 2" key="1">
    <citation type="submission" date="2019-11" db="EMBL/GenBank/DDBJ databases">
        <title>Comparative genomics of hydrocarbon-degrading Desulfosarcina strains.</title>
        <authorList>
            <person name="Watanabe M."/>
            <person name="Kojima H."/>
            <person name="Fukui M."/>
        </authorList>
    </citation>
    <scope>NUCLEOTIDE SEQUENCE [LARGE SCALE GENOMIC DNA]</scope>
    <source>
        <strain evidence="1 2">PP31</strain>
    </source>
</reference>
<evidence type="ECO:0000313" key="2">
    <source>
        <dbReference type="Proteomes" id="UP000427769"/>
    </source>
</evidence>
<evidence type="ECO:0000313" key="1">
    <source>
        <dbReference type="EMBL" id="BBO73789.1"/>
    </source>
</evidence>
<dbReference type="EMBL" id="AP021875">
    <property type="protein sequence ID" value="BBO73789.1"/>
    <property type="molecule type" value="Genomic_DNA"/>
</dbReference>
<dbReference type="KEGG" id="dwd:DSCW_12060"/>
<proteinExistence type="predicted"/>
<protein>
    <recommendedName>
        <fullName evidence="3">Cytoplasmic protein</fullName>
    </recommendedName>
</protein>
<dbReference type="Proteomes" id="UP000427769">
    <property type="component" value="Chromosome"/>
</dbReference>
<name>A0A5K7Z0M4_9BACT</name>
<evidence type="ECO:0008006" key="3">
    <source>
        <dbReference type="Google" id="ProtNLM"/>
    </source>
</evidence>
<organism evidence="1 2">
    <name type="scientific">Desulfosarcina widdelii</name>
    <dbReference type="NCBI Taxonomy" id="947919"/>
    <lineage>
        <taxon>Bacteria</taxon>
        <taxon>Pseudomonadati</taxon>
        <taxon>Thermodesulfobacteriota</taxon>
        <taxon>Desulfobacteria</taxon>
        <taxon>Desulfobacterales</taxon>
        <taxon>Desulfosarcinaceae</taxon>
        <taxon>Desulfosarcina</taxon>
    </lineage>
</organism>